<feature type="transmembrane region" description="Helical" evidence="8">
    <location>
        <begin position="377"/>
        <end position="395"/>
    </location>
</feature>
<dbReference type="GO" id="GO:1990961">
    <property type="term" value="P:xenobiotic detoxification by transmembrane export across the plasma membrane"/>
    <property type="evidence" value="ECO:0007669"/>
    <property type="project" value="InterPro"/>
</dbReference>
<keyword evidence="6 8" id="KW-1133">Transmembrane helix</keyword>
<feature type="transmembrane region" description="Helical" evidence="8">
    <location>
        <begin position="223"/>
        <end position="244"/>
    </location>
</feature>
<feature type="transmembrane region" description="Helical" evidence="8">
    <location>
        <begin position="84"/>
        <end position="102"/>
    </location>
</feature>
<evidence type="ECO:0000256" key="8">
    <source>
        <dbReference type="RuleBase" id="RU365088"/>
    </source>
</evidence>
<dbReference type="RefSeq" id="WP_123650444.1">
    <property type="nucleotide sequence ID" value="NZ_RHFN01000003.1"/>
</dbReference>
<feature type="transmembrane region" description="Helical" evidence="8">
    <location>
        <begin position="350"/>
        <end position="371"/>
    </location>
</feature>
<dbReference type="PANTHER" id="PTHR23502:SF132">
    <property type="entry name" value="POLYAMINE TRANSPORTER 2-RELATED"/>
    <property type="match status" value="1"/>
</dbReference>
<feature type="domain" description="Major facilitator superfamily (MFS) profile" evidence="9">
    <location>
        <begin position="1"/>
        <end position="398"/>
    </location>
</feature>
<dbReference type="AlphaFoldDB" id="A0A3N2SBN7"/>
<evidence type="ECO:0000313" key="11">
    <source>
        <dbReference type="Proteomes" id="UP000268051"/>
    </source>
</evidence>
<evidence type="ECO:0000256" key="4">
    <source>
        <dbReference type="ARBA" id="ARBA00022475"/>
    </source>
</evidence>
<sequence>MSRTEHSAPNKRAATSGVFFIVILGALMAFTSLSTDIYLPAMPMMAAQLQGNVELTITGFLIGFSFAQLVWGPISDRIGRRIPLFIGMVLFVIGSAGCALSSDMPQIVFWRVFQAFGACTGPMLARAMIRDLYARTRAAQMLSTLVIISAIAPVIGPLLGGQIVTVASWRMVFWLLVVMGSAMFIALWWLPETLPVEKRLTMPISSAFGNYGTLLKNREFMRYTLCVSFFYVAAYAFIAGSPFVYIRYYHVDPQHYGWLFAVNIVGVMALSSVNRRLVQRHPLHTLLRIASCVAALATVVLALSVKMHLGGMLMMVLTIFIFFSMNGIVAAASTAAALDTVPGNMVGSASALIGSLQYGSGIVSSLLLSLFSDGTPWAMAWIMMAFTLLCFVMVMKGKRG</sequence>
<dbReference type="GO" id="GO:0042910">
    <property type="term" value="F:xenobiotic transmembrane transporter activity"/>
    <property type="evidence" value="ECO:0007669"/>
    <property type="project" value="InterPro"/>
</dbReference>
<dbReference type="OrthoDB" id="9814303at2"/>
<dbReference type="CDD" id="cd17320">
    <property type="entry name" value="MFS_MdfA_MDR_like"/>
    <property type="match status" value="1"/>
</dbReference>
<evidence type="ECO:0000256" key="1">
    <source>
        <dbReference type="ARBA" id="ARBA00004651"/>
    </source>
</evidence>
<keyword evidence="7 8" id="KW-0472">Membrane</keyword>
<dbReference type="FunFam" id="1.20.1720.10:FF:000005">
    <property type="entry name" value="Bcr/CflA family efflux transporter"/>
    <property type="match status" value="1"/>
</dbReference>
<comment type="caution">
    <text evidence="10">The sequence shown here is derived from an EMBL/GenBank/DDBJ whole genome shotgun (WGS) entry which is preliminary data.</text>
</comment>
<feature type="transmembrane region" description="Helical" evidence="8">
    <location>
        <begin position="285"/>
        <end position="305"/>
    </location>
</feature>
<comment type="subcellular location">
    <subcellularLocation>
        <location evidence="8">Cell inner membrane</location>
        <topology evidence="8">Multi-pass membrane protein</topology>
    </subcellularLocation>
    <subcellularLocation>
        <location evidence="1">Cell membrane</location>
        <topology evidence="1">Multi-pass membrane protein</topology>
    </subcellularLocation>
</comment>
<evidence type="ECO:0000313" key="10">
    <source>
        <dbReference type="EMBL" id="ROU17133.1"/>
    </source>
</evidence>
<dbReference type="PANTHER" id="PTHR23502">
    <property type="entry name" value="MAJOR FACILITATOR SUPERFAMILY"/>
    <property type="match status" value="1"/>
</dbReference>
<dbReference type="InterPro" id="IPR004812">
    <property type="entry name" value="Efflux_drug-R_Bcr/CmlA"/>
</dbReference>
<dbReference type="Pfam" id="PF07690">
    <property type="entry name" value="MFS_1"/>
    <property type="match status" value="1"/>
</dbReference>
<feature type="transmembrane region" description="Helical" evidence="8">
    <location>
        <begin position="12"/>
        <end position="33"/>
    </location>
</feature>
<evidence type="ECO:0000256" key="2">
    <source>
        <dbReference type="ARBA" id="ARBA00006236"/>
    </source>
</evidence>
<evidence type="ECO:0000256" key="3">
    <source>
        <dbReference type="ARBA" id="ARBA00022448"/>
    </source>
</evidence>
<dbReference type="EMBL" id="RHFN01000003">
    <property type="protein sequence ID" value="ROU17133.1"/>
    <property type="molecule type" value="Genomic_DNA"/>
</dbReference>
<evidence type="ECO:0000256" key="5">
    <source>
        <dbReference type="ARBA" id="ARBA00022692"/>
    </source>
</evidence>
<evidence type="ECO:0000259" key="9">
    <source>
        <dbReference type="PROSITE" id="PS50850"/>
    </source>
</evidence>
<keyword evidence="3 8" id="KW-0813">Transport</keyword>
<feature type="transmembrane region" description="Helical" evidence="8">
    <location>
        <begin position="141"/>
        <end position="159"/>
    </location>
</feature>
<evidence type="ECO:0000256" key="7">
    <source>
        <dbReference type="ARBA" id="ARBA00023136"/>
    </source>
</evidence>
<evidence type="ECO:0000256" key="6">
    <source>
        <dbReference type="ARBA" id="ARBA00022989"/>
    </source>
</evidence>
<dbReference type="SUPFAM" id="SSF103473">
    <property type="entry name" value="MFS general substrate transporter"/>
    <property type="match status" value="1"/>
</dbReference>
<dbReference type="InterPro" id="IPR036259">
    <property type="entry name" value="MFS_trans_sf"/>
</dbReference>
<dbReference type="GO" id="GO:0005886">
    <property type="term" value="C:plasma membrane"/>
    <property type="evidence" value="ECO:0007669"/>
    <property type="project" value="UniProtKB-SubCell"/>
</dbReference>
<dbReference type="InterPro" id="IPR020846">
    <property type="entry name" value="MFS_dom"/>
</dbReference>
<name>A0A3N2SBN7_9ENTR</name>
<accession>A0A3N2SBN7</accession>
<keyword evidence="5 8" id="KW-0812">Transmembrane</keyword>
<keyword evidence="4" id="KW-1003">Cell membrane</keyword>
<feature type="transmembrane region" description="Helical" evidence="8">
    <location>
        <begin position="256"/>
        <end position="273"/>
    </location>
</feature>
<dbReference type="NCBIfam" id="TIGR00710">
    <property type="entry name" value="efflux_Bcr_CflA"/>
    <property type="match status" value="1"/>
</dbReference>
<reference evidence="10 11" key="1">
    <citation type="submission" date="2018-10" db="EMBL/GenBank/DDBJ databases">
        <title>Horizontal transference of carbapenem resistance between Klebsiella pneumoniae and Kluyvera ascorbata during abdominal infection: a case report.</title>
        <authorList>
            <person name="Raro O.H.F."/>
            <person name="Lima-Morales D."/>
            <person name="Barth A.L."/>
            <person name="Paim T.G.S."/>
            <person name="Mott M.P."/>
            <person name="Riche C.V.W."/>
            <person name="Teixeira U.F."/>
            <person name="Waechter F."/>
            <person name="Dias C.A.G."/>
        </authorList>
    </citation>
    <scope>NUCLEOTIDE SEQUENCE [LARGE SCALE GENOMIC DNA]</scope>
    <source>
        <strain evidence="10 11">OT2</strain>
    </source>
</reference>
<feature type="transmembrane region" description="Helical" evidence="8">
    <location>
        <begin position="311"/>
        <end position="338"/>
    </location>
</feature>
<organism evidence="10 11">
    <name type="scientific">Kluyvera ascorbata</name>
    <dbReference type="NCBI Taxonomy" id="51288"/>
    <lineage>
        <taxon>Bacteria</taxon>
        <taxon>Pseudomonadati</taxon>
        <taxon>Pseudomonadota</taxon>
        <taxon>Gammaproteobacteria</taxon>
        <taxon>Enterobacterales</taxon>
        <taxon>Enterobacteriaceae</taxon>
        <taxon>Kluyvera</taxon>
    </lineage>
</organism>
<feature type="transmembrane region" description="Helical" evidence="8">
    <location>
        <begin position="108"/>
        <end position="129"/>
    </location>
</feature>
<gene>
    <name evidence="10" type="ORF">EB837_04250</name>
</gene>
<protein>
    <recommendedName>
        <fullName evidence="8">Bcr/CflA family efflux transporter</fullName>
    </recommendedName>
</protein>
<feature type="transmembrane region" description="Helical" evidence="8">
    <location>
        <begin position="53"/>
        <end position="72"/>
    </location>
</feature>
<dbReference type="PROSITE" id="PS50850">
    <property type="entry name" value="MFS"/>
    <property type="match status" value="1"/>
</dbReference>
<dbReference type="Proteomes" id="UP000268051">
    <property type="component" value="Unassembled WGS sequence"/>
</dbReference>
<dbReference type="InterPro" id="IPR011701">
    <property type="entry name" value="MFS"/>
</dbReference>
<comment type="similarity">
    <text evidence="2 8">Belongs to the major facilitator superfamily. Bcr/CmlA family.</text>
</comment>
<feature type="transmembrane region" description="Helical" evidence="8">
    <location>
        <begin position="171"/>
        <end position="190"/>
    </location>
</feature>
<dbReference type="Gene3D" id="1.20.1720.10">
    <property type="entry name" value="Multidrug resistance protein D"/>
    <property type="match status" value="1"/>
</dbReference>
<keyword evidence="8" id="KW-0997">Cell inner membrane</keyword>
<proteinExistence type="inferred from homology"/>